<dbReference type="InterPro" id="IPR004389">
    <property type="entry name" value="Ribosomal_uL18_bac-type"/>
</dbReference>
<keyword evidence="3 7" id="KW-0694">RNA-binding</keyword>
<dbReference type="FunFam" id="3.30.420.100:FF:000001">
    <property type="entry name" value="50S ribosomal protein L18"/>
    <property type="match status" value="1"/>
</dbReference>
<keyword evidence="2 7" id="KW-0699">rRNA-binding</keyword>
<evidence type="ECO:0000256" key="2">
    <source>
        <dbReference type="ARBA" id="ARBA00022730"/>
    </source>
</evidence>
<reference evidence="8" key="1">
    <citation type="submission" date="2016-04" db="EMBL/GenBank/DDBJ databases">
        <authorList>
            <person name="Evans L.H."/>
            <person name="Alamgir A."/>
            <person name="Owens N."/>
            <person name="Weber N.D."/>
            <person name="Virtaneva K."/>
            <person name="Barbian K."/>
            <person name="Babar A."/>
            <person name="Rosenke K."/>
        </authorList>
    </citation>
    <scope>NUCLEOTIDE SEQUENCE</scope>
    <source>
        <strain evidence="8">92-2</strain>
    </source>
</reference>
<dbReference type="Pfam" id="PF00861">
    <property type="entry name" value="Ribosomal_L18p"/>
    <property type="match status" value="1"/>
</dbReference>
<comment type="subunit">
    <text evidence="7">Part of the 50S ribosomal subunit; part of the 5S rRNA/L5/L18/L25 subcomplex. Contacts the 5S and 23S rRNAs.</text>
</comment>
<keyword evidence="5 7" id="KW-0687">Ribonucleoprotein</keyword>
<dbReference type="InterPro" id="IPR057268">
    <property type="entry name" value="Ribosomal_L18"/>
</dbReference>
<dbReference type="GO" id="GO:0008097">
    <property type="term" value="F:5S rRNA binding"/>
    <property type="evidence" value="ECO:0007669"/>
    <property type="project" value="TreeGrafter"/>
</dbReference>
<evidence type="ECO:0000256" key="7">
    <source>
        <dbReference type="HAMAP-Rule" id="MF_01337"/>
    </source>
</evidence>
<protein>
    <recommendedName>
        <fullName evidence="6 7">Large ribosomal subunit protein uL18</fullName>
    </recommendedName>
</protein>
<dbReference type="GO" id="GO:0022625">
    <property type="term" value="C:cytosolic large ribosomal subunit"/>
    <property type="evidence" value="ECO:0007669"/>
    <property type="project" value="TreeGrafter"/>
</dbReference>
<dbReference type="HAMAP" id="MF_01337_B">
    <property type="entry name" value="Ribosomal_uL18_B"/>
    <property type="match status" value="1"/>
</dbReference>
<evidence type="ECO:0000256" key="1">
    <source>
        <dbReference type="ARBA" id="ARBA00007116"/>
    </source>
</evidence>
<evidence type="ECO:0000256" key="4">
    <source>
        <dbReference type="ARBA" id="ARBA00022980"/>
    </source>
</evidence>
<comment type="similarity">
    <text evidence="1 7">Belongs to the universal ribosomal protein uL18 family.</text>
</comment>
<evidence type="ECO:0000256" key="6">
    <source>
        <dbReference type="ARBA" id="ARBA00035197"/>
    </source>
</evidence>
<dbReference type="EMBL" id="FLUP01000001">
    <property type="protein sequence ID" value="SBV95647.1"/>
    <property type="molecule type" value="Genomic_DNA"/>
</dbReference>
<evidence type="ECO:0000256" key="5">
    <source>
        <dbReference type="ARBA" id="ARBA00023274"/>
    </source>
</evidence>
<comment type="function">
    <text evidence="7">This is one of the proteins that bind and probably mediate the attachment of the 5S RNA into the large ribosomal subunit, where it forms part of the central protuberance.</text>
</comment>
<dbReference type="SUPFAM" id="SSF53137">
    <property type="entry name" value="Translational machinery components"/>
    <property type="match status" value="1"/>
</dbReference>
<sequence length="119" mass="13441">MKYSKNESRQRRKIRIRKKVNGTFERPRLVVFRSNLHIYAQIINDLDGVTLAAASTLTLSKTEAGMHCNKSGAEMVGKEIARMAKEKNINQVVFDRNGYIYHGRVKAVADGAREGGLEF</sequence>
<dbReference type="InterPro" id="IPR005484">
    <property type="entry name" value="Ribosomal_uL18_bac/plant/anim"/>
</dbReference>
<proteinExistence type="inferred from homology"/>
<dbReference type="NCBIfam" id="TIGR00060">
    <property type="entry name" value="L18_bact"/>
    <property type="match status" value="1"/>
</dbReference>
<dbReference type="PANTHER" id="PTHR12899:SF3">
    <property type="entry name" value="LARGE RIBOSOMAL SUBUNIT PROTEIN UL18M"/>
    <property type="match status" value="1"/>
</dbReference>
<dbReference type="CDD" id="cd00432">
    <property type="entry name" value="Ribosomal_L18_L5e"/>
    <property type="match status" value="1"/>
</dbReference>
<organism evidence="8">
    <name type="scientific">uncultured Desulfovibrio sp</name>
    <dbReference type="NCBI Taxonomy" id="167968"/>
    <lineage>
        <taxon>Bacteria</taxon>
        <taxon>Pseudomonadati</taxon>
        <taxon>Thermodesulfobacteriota</taxon>
        <taxon>Desulfovibrionia</taxon>
        <taxon>Desulfovibrionales</taxon>
        <taxon>Desulfovibrionaceae</taxon>
        <taxon>Desulfovibrio</taxon>
        <taxon>environmental samples</taxon>
    </lineage>
</organism>
<name>A0A212J867_9BACT</name>
<evidence type="ECO:0000256" key="3">
    <source>
        <dbReference type="ARBA" id="ARBA00022884"/>
    </source>
</evidence>
<evidence type="ECO:0000313" key="8">
    <source>
        <dbReference type="EMBL" id="SBV95647.1"/>
    </source>
</evidence>
<gene>
    <name evidence="7 8" type="primary">rplR</name>
    <name evidence="8" type="ORF">KM92DES2_10689</name>
</gene>
<dbReference type="PANTHER" id="PTHR12899">
    <property type="entry name" value="39S RIBOSOMAL PROTEIN L18, MITOCHONDRIAL"/>
    <property type="match status" value="1"/>
</dbReference>
<dbReference type="RefSeq" id="WP_192113620.1">
    <property type="nucleotide sequence ID" value="NZ_CABUEN010000005.1"/>
</dbReference>
<dbReference type="Gene3D" id="3.30.420.100">
    <property type="match status" value="1"/>
</dbReference>
<keyword evidence="4 7" id="KW-0689">Ribosomal protein</keyword>
<accession>A0A212J867</accession>
<dbReference type="GO" id="GO:0003735">
    <property type="term" value="F:structural constituent of ribosome"/>
    <property type="evidence" value="ECO:0007669"/>
    <property type="project" value="InterPro"/>
</dbReference>
<dbReference type="AlphaFoldDB" id="A0A212J867"/>
<dbReference type="GO" id="GO:0006412">
    <property type="term" value="P:translation"/>
    <property type="evidence" value="ECO:0007669"/>
    <property type="project" value="UniProtKB-UniRule"/>
</dbReference>